<feature type="region of interest" description="Disordered" evidence="1">
    <location>
        <begin position="166"/>
        <end position="187"/>
    </location>
</feature>
<protein>
    <submittedName>
        <fullName evidence="3">Peptidoglycan DD-metalloendopeptidase family protein</fullName>
    </submittedName>
</protein>
<dbReference type="EMBL" id="CP042326">
    <property type="protein sequence ID" value="QDZ41547.1"/>
    <property type="molecule type" value="Genomic_DNA"/>
</dbReference>
<dbReference type="SUPFAM" id="SSF54106">
    <property type="entry name" value="LysM domain"/>
    <property type="match status" value="1"/>
</dbReference>
<evidence type="ECO:0000313" key="3">
    <source>
        <dbReference type="EMBL" id="QDZ41547.1"/>
    </source>
</evidence>
<dbReference type="CDD" id="cd12797">
    <property type="entry name" value="M23_peptidase"/>
    <property type="match status" value="1"/>
</dbReference>
<dbReference type="PANTHER" id="PTHR21666:SF270">
    <property type="entry name" value="MUREIN HYDROLASE ACTIVATOR ENVC"/>
    <property type="match status" value="1"/>
</dbReference>
<dbReference type="InterPro" id="IPR050570">
    <property type="entry name" value="Cell_wall_metabolism_enzyme"/>
</dbReference>
<dbReference type="InterPro" id="IPR018392">
    <property type="entry name" value="LysM"/>
</dbReference>
<evidence type="ECO:0000259" key="2">
    <source>
        <dbReference type="PROSITE" id="PS51782"/>
    </source>
</evidence>
<dbReference type="CDD" id="cd00118">
    <property type="entry name" value="LysM"/>
    <property type="match status" value="1"/>
</dbReference>
<dbReference type="GO" id="GO:0004222">
    <property type="term" value="F:metalloendopeptidase activity"/>
    <property type="evidence" value="ECO:0007669"/>
    <property type="project" value="TreeGrafter"/>
</dbReference>
<dbReference type="Gene3D" id="3.10.350.10">
    <property type="entry name" value="LysM domain"/>
    <property type="match status" value="1"/>
</dbReference>
<feature type="region of interest" description="Disordered" evidence="1">
    <location>
        <begin position="377"/>
        <end position="400"/>
    </location>
</feature>
<dbReference type="SMART" id="SM00257">
    <property type="entry name" value="LysM"/>
    <property type="match status" value="1"/>
</dbReference>
<dbReference type="Pfam" id="PF01476">
    <property type="entry name" value="LysM"/>
    <property type="match status" value="1"/>
</dbReference>
<dbReference type="PROSITE" id="PS51782">
    <property type="entry name" value="LYSM"/>
    <property type="match status" value="1"/>
</dbReference>
<dbReference type="InterPro" id="IPR016047">
    <property type="entry name" value="M23ase_b-sheet_dom"/>
</dbReference>
<dbReference type="InterPro" id="IPR036779">
    <property type="entry name" value="LysM_dom_sf"/>
</dbReference>
<gene>
    <name evidence="3" type="ORF">FRE64_14225</name>
</gene>
<sequence>MLTFLFMLQPAQAWEKNATLEKSDQSVQSPTKLSIDPKTIHKIQKGDTLWELSRQYDISPQEIAKHNDLNPESVLQVGEILTIPKGDHLKATQPQLVELSAGGIGGAAPQENSIIVEPLSETDPVTAVPNLIAQNFTSSQNSEKELTSELPVQDFLADIKELRTQYQQKRSENEEPESLNFDQENQNLDKMVFSSTESSEDKQEIDADSLASAPIKIEFYNHFLNLPIGETVSPELPALSSPDQYLPEPGEEFDGYIWPAEGVFTSGYGQRWGRMHRGIDIAGPIGTPILAAAPGEVIFAGWNNGGFGKLVKLKHPDETVTLYAHNNRILVQKGQEVDQGEQIAEMGTTGRSTGPHLHFEIHPHEQGAVDPLAHLPSGEQVQRGQKITDEKMNSNYTSRR</sequence>
<dbReference type="KEGG" id="enn:FRE64_14225"/>
<keyword evidence="4" id="KW-1185">Reference proteome</keyword>
<dbReference type="OrthoDB" id="507840at2"/>
<dbReference type="Gene3D" id="2.70.70.10">
    <property type="entry name" value="Glucose Permease (Domain IIA)"/>
    <property type="match status" value="1"/>
</dbReference>
<evidence type="ECO:0000256" key="1">
    <source>
        <dbReference type="SAM" id="MobiDB-lite"/>
    </source>
</evidence>
<organism evidence="3 4">
    <name type="scientific">Euhalothece natronophila Z-M001</name>
    <dbReference type="NCBI Taxonomy" id="522448"/>
    <lineage>
        <taxon>Bacteria</taxon>
        <taxon>Bacillati</taxon>
        <taxon>Cyanobacteriota</taxon>
        <taxon>Cyanophyceae</taxon>
        <taxon>Oscillatoriophycideae</taxon>
        <taxon>Chroococcales</taxon>
        <taxon>Halothecacae</taxon>
        <taxon>Halothece cluster</taxon>
        <taxon>Euhalothece</taxon>
    </lineage>
</organism>
<reference evidence="3" key="1">
    <citation type="submission" date="2019-08" db="EMBL/GenBank/DDBJ databases">
        <title>Carotenoids and Carotenoid Binding Proteins in the Halophilic Cyanobacterium Euhalothece sp. ZM00.</title>
        <authorList>
            <person name="Cho S.M."/>
            <person name="Song J.Y."/>
            <person name="Park Y.-I."/>
        </authorList>
    </citation>
    <scope>NUCLEOTIDE SEQUENCE [LARGE SCALE GENOMIC DNA]</scope>
    <source>
        <strain evidence="3">Z-M001</strain>
    </source>
</reference>
<accession>A0A5B8NRD1</accession>
<feature type="domain" description="LysM" evidence="2">
    <location>
        <begin position="39"/>
        <end position="83"/>
    </location>
</feature>
<dbReference type="AlphaFoldDB" id="A0A5B8NRD1"/>
<proteinExistence type="predicted"/>
<dbReference type="PANTHER" id="PTHR21666">
    <property type="entry name" value="PEPTIDASE-RELATED"/>
    <property type="match status" value="1"/>
</dbReference>
<dbReference type="SUPFAM" id="SSF51261">
    <property type="entry name" value="Duplicated hybrid motif"/>
    <property type="match status" value="1"/>
</dbReference>
<dbReference type="Pfam" id="PF01551">
    <property type="entry name" value="Peptidase_M23"/>
    <property type="match status" value="1"/>
</dbReference>
<dbReference type="InterPro" id="IPR011055">
    <property type="entry name" value="Dup_hybrid_motif"/>
</dbReference>
<evidence type="ECO:0000313" key="4">
    <source>
        <dbReference type="Proteomes" id="UP000318453"/>
    </source>
</evidence>
<name>A0A5B8NRD1_9CHRO</name>
<dbReference type="Proteomes" id="UP000318453">
    <property type="component" value="Chromosome"/>
</dbReference>